<organism evidence="1 2">
    <name type="scientific">Flavobacterium aquicola</name>
    <dbReference type="NCBI Taxonomy" id="1682742"/>
    <lineage>
        <taxon>Bacteria</taxon>
        <taxon>Pseudomonadati</taxon>
        <taxon>Bacteroidota</taxon>
        <taxon>Flavobacteriia</taxon>
        <taxon>Flavobacteriales</taxon>
        <taxon>Flavobacteriaceae</taxon>
        <taxon>Flavobacterium</taxon>
    </lineage>
</organism>
<evidence type="ECO:0000313" key="2">
    <source>
        <dbReference type="Proteomes" id="UP000257136"/>
    </source>
</evidence>
<name>A0A3E0EMR4_9FLAO</name>
<protein>
    <submittedName>
        <fullName evidence="1">Uncharacterized protein</fullName>
    </submittedName>
</protein>
<comment type="caution">
    <text evidence="1">The sequence shown here is derived from an EMBL/GenBank/DDBJ whole genome shotgun (WGS) entry which is preliminary data.</text>
</comment>
<dbReference type="AlphaFoldDB" id="A0A3E0EMR4"/>
<evidence type="ECO:0000313" key="1">
    <source>
        <dbReference type="EMBL" id="REG99517.1"/>
    </source>
</evidence>
<sequence>MTKNLNVYQHYLTYLLKQETEKTVLELIHLYLIS</sequence>
<proteinExistence type="predicted"/>
<dbReference type="Proteomes" id="UP000257136">
    <property type="component" value="Unassembled WGS sequence"/>
</dbReference>
<reference evidence="1 2" key="1">
    <citation type="submission" date="2018-08" db="EMBL/GenBank/DDBJ databases">
        <title>Genomic Encyclopedia of Archaeal and Bacterial Type Strains, Phase II (KMG-II): from individual species to whole genera.</title>
        <authorList>
            <person name="Goeker M."/>
        </authorList>
    </citation>
    <scope>NUCLEOTIDE SEQUENCE [LARGE SCALE GENOMIC DNA]</scope>
    <source>
        <strain evidence="1 2">DSM 100880</strain>
    </source>
</reference>
<gene>
    <name evidence="1" type="ORF">C8P67_104135</name>
</gene>
<dbReference type="EMBL" id="QUNI01000004">
    <property type="protein sequence ID" value="REG99517.1"/>
    <property type="molecule type" value="Genomic_DNA"/>
</dbReference>
<keyword evidence="2" id="KW-1185">Reference proteome</keyword>
<accession>A0A3E0EMR4</accession>